<evidence type="ECO:0000256" key="1">
    <source>
        <dbReference type="ARBA" id="ARBA00001049"/>
    </source>
</evidence>
<dbReference type="PANTHER" id="PTHR43199:SF6">
    <property type="entry name" value="GLUTATHIONE HYDROLASE PROENZYME"/>
    <property type="match status" value="1"/>
</dbReference>
<keyword evidence="5" id="KW-0865">Zymogen</keyword>
<dbReference type="EC" id="3.4.19.13" evidence="5"/>
<comment type="pathway">
    <text evidence="5">Sulfur metabolism; glutathione metabolism.</text>
</comment>
<keyword evidence="3 5" id="KW-0012">Acyltransferase</keyword>
<organism evidence="6 7">
    <name type="scientific">Thiorhodovibrio winogradskyi</name>
    <dbReference type="NCBI Taxonomy" id="77007"/>
    <lineage>
        <taxon>Bacteria</taxon>
        <taxon>Pseudomonadati</taxon>
        <taxon>Pseudomonadota</taxon>
        <taxon>Gammaproteobacteria</taxon>
        <taxon>Chromatiales</taxon>
        <taxon>Chromatiaceae</taxon>
        <taxon>Thiorhodovibrio</taxon>
    </lineage>
</organism>
<keyword evidence="5" id="KW-0317">Glutathione biosynthesis</keyword>
<comment type="catalytic activity">
    <reaction evidence="1 5">
        <text>an S-substituted glutathione + H2O = an S-substituted L-cysteinylglycine + L-glutamate</text>
        <dbReference type="Rhea" id="RHEA:59468"/>
        <dbReference type="ChEBI" id="CHEBI:15377"/>
        <dbReference type="ChEBI" id="CHEBI:29985"/>
        <dbReference type="ChEBI" id="CHEBI:90779"/>
        <dbReference type="ChEBI" id="CHEBI:143103"/>
        <dbReference type="EC" id="3.4.19.13"/>
    </reaction>
</comment>
<keyword evidence="5 6" id="KW-0808">Transferase</keyword>
<evidence type="ECO:0000313" key="6">
    <source>
        <dbReference type="EMBL" id="WPL15176.1"/>
    </source>
</evidence>
<dbReference type="InterPro" id="IPR043138">
    <property type="entry name" value="GGT_lsub"/>
</dbReference>
<gene>
    <name evidence="6" type="primary">ggt</name>
    <name evidence="6" type="ORF">Thiowin_00056</name>
</gene>
<dbReference type="GO" id="GO:0103068">
    <property type="term" value="F:leukotriene C4 gamma-glutamyl transferase activity"/>
    <property type="evidence" value="ECO:0007669"/>
    <property type="project" value="UniProtKB-EC"/>
</dbReference>
<protein>
    <recommendedName>
        <fullName evidence="5">Glutathione hydrolase proenzyme</fullName>
        <ecNumber evidence="5">2.3.2.2</ecNumber>
        <ecNumber evidence="5">3.4.19.13</ecNumber>
    </recommendedName>
    <component>
        <recommendedName>
            <fullName evidence="5">Glutathione hydrolase large chain</fullName>
        </recommendedName>
    </component>
    <component>
        <recommendedName>
            <fullName evidence="5">Glutathione hydrolase small chain</fullName>
        </recommendedName>
    </component>
</protein>
<comment type="subunit">
    <text evidence="5">This enzyme consists of two polypeptide chains, which are synthesized in precursor form from a single polypeptide.</text>
</comment>
<dbReference type="EMBL" id="CP121472">
    <property type="protein sequence ID" value="WPL15176.1"/>
    <property type="molecule type" value="Genomic_DNA"/>
</dbReference>
<keyword evidence="5" id="KW-0378">Hydrolase</keyword>
<dbReference type="Proteomes" id="UP001432180">
    <property type="component" value="Chromosome"/>
</dbReference>
<evidence type="ECO:0000313" key="7">
    <source>
        <dbReference type="Proteomes" id="UP001432180"/>
    </source>
</evidence>
<comment type="PTM">
    <text evidence="5">Cleaved by autocatalysis into a large and a small subunit.</text>
</comment>
<dbReference type="PANTHER" id="PTHR43199">
    <property type="entry name" value="GLUTATHIONE HYDROLASE"/>
    <property type="match status" value="1"/>
</dbReference>
<dbReference type="InterPro" id="IPR051792">
    <property type="entry name" value="GGT_bact"/>
</dbReference>
<keyword evidence="7" id="KW-1185">Reference proteome</keyword>
<proteinExistence type="inferred from homology"/>
<comment type="similarity">
    <text evidence="5">Belongs to the gamma-glutamyltransferase family.</text>
</comment>
<evidence type="ECO:0000256" key="2">
    <source>
        <dbReference type="ARBA" id="ARBA00001089"/>
    </source>
</evidence>
<dbReference type="Gene3D" id="3.60.20.40">
    <property type="match status" value="1"/>
</dbReference>
<accession>A0ABZ0S4N4</accession>
<dbReference type="SUPFAM" id="SSF56235">
    <property type="entry name" value="N-terminal nucleophile aminohydrolases (Ntn hydrolases)"/>
    <property type="match status" value="1"/>
</dbReference>
<reference evidence="6 7" key="1">
    <citation type="journal article" date="2023" name="Microorganisms">
        <title>Thiorhodovibrio frisius and Trv. litoralis spp. nov., Two Novel Members from a Clade of Fastidious Purple Sulfur Bacteria That Exhibit Unique Red-Shifted Light-Harvesting Capabilities.</title>
        <authorList>
            <person name="Methner A."/>
            <person name="Kuzyk S.B."/>
            <person name="Petersen J."/>
            <person name="Bauer S."/>
            <person name="Brinkmann H."/>
            <person name="Sichau K."/>
            <person name="Wanner G."/>
            <person name="Wolf J."/>
            <person name="Neumann-Schaal M."/>
            <person name="Henke P."/>
            <person name="Tank M."/>
            <person name="Sproer C."/>
            <person name="Bunk B."/>
            <person name="Overmann J."/>
        </authorList>
    </citation>
    <scope>NUCLEOTIDE SEQUENCE [LARGE SCALE GENOMIC DNA]</scope>
    <source>
        <strain evidence="6 7">DSM 6702</strain>
    </source>
</reference>
<dbReference type="Gene3D" id="1.10.246.130">
    <property type="match status" value="1"/>
</dbReference>
<evidence type="ECO:0000256" key="4">
    <source>
        <dbReference type="ARBA" id="ARBA00047417"/>
    </source>
</evidence>
<evidence type="ECO:0000256" key="3">
    <source>
        <dbReference type="ARBA" id="ARBA00023315"/>
    </source>
</evidence>
<dbReference type="EC" id="2.3.2.2" evidence="5"/>
<dbReference type="InterPro" id="IPR000101">
    <property type="entry name" value="GGT_peptidase"/>
</dbReference>
<dbReference type="Pfam" id="PF01019">
    <property type="entry name" value="G_glu_transpept"/>
    <property type="match status" value="1"/>
</dbReference>
<dbReference type="PRINTS" id="PR01210">
    <property type="entry name" value="GGTRANSPTASE"/>
</dbReference>
<dbReference type="NCBIfam" id="TIGR00066">
    <property type="entry name" value="g_glut_trans"/>
    <property type="match status" value="1"/>
</dbReference>
<sequence length="597" mass="63245">MTKAARLLTLLRRTLLICVLFSYGLSNAMGKSPNQPAATPPAAAIASAHPAATKAGEQLLAAGGNAFDAAIAVAAALAVVEPYSSGLGGGGFWLLHLGTEERSIFVDARERAPLAARRDMYLDHDGELVPELALNGPLAAGIPGVPAALDHLAAHYARLPLSHSLAPAIALAREGFPIDAHYRRLARWRLEVLRASPAAAEQFLLAGEVPPEGHVLRQPELARTLERIAARGRDGFYSGELAEQLVAGVRAAGGIWTTEDLSDYRIIERAPIVFDFAGWTITSAPPPSAGGVGLAQMLGMLAELHLEDQDRVASVHRIVETMRRAYRDRAAFLGDPDQVEIPLARLMHPYYLAGLARDIHPTRATPSLPPSLPADLPSGLPSHVPASEGQDTTHFSILDDEGNRVAATLSINYPFGAGFVPPGTGVLLNDEMDDFAAQPGTANVYGLVGGEANAIAPGKRMLSSMSPTFAESDQGVAILGTPGGSRIITMVLNALLALSKGGTPADWVDAPRFHHQYLPDVIQHEPDAFTAEETAALAAMGHRLEPIDPKMFGNMQAVYWDRAGQRVLAASDPRGQGAASVVTSSLHLQMPDNSQQN</sequence>
<dbReference type="InterPro" id="IPR043137">
    <property type="entry name" value="GGT_ssub_C"/>
</dbReference>
<name>A0ABZ0S4N4_9GAMM</name>
<comment type="catalytic activity">
    <reaction evidence="4 5">
        <text>an N-terminal (5-L-glutamyl)-[peptide] + an alpha-amino acid = 5-L-glutamyl amino acid + an N-terminal L-alpha-aminoacyl-[peptide]</text>
        <dbReference type="Rhea" id="RHEA:23904"/>
        <dbReference type="Rhea" id="RHEA-COMP:9780"/>
        <dbReference type="Rhea" id="RHEA-COMP:9795"/>
        <dbReference type="ChEBI" id="CHEBI:77644"/>
        <dbReference type="ChEBI" id="CHEBI:78597"/>
        <dbReference type="ChEBI" id="CHEBI:78599"/>
        <dbReference type="ChEBI" id="CHEBI:78608"/>
        <dbReference type="EC" id="2.3.2.2"/>
    </reaction>
</comment>
<dbReference type="InterPro" id="IPR029055">
    <property type="entry name" value="Ntn_hydrolases_N"/>
</dbReference>
<evidence type="ECO:0000256" key="5">
    <source>
        <dbReference type="RuleBase" id="RU368036"/>
    </source>
</evidence>
<comment type="catalytic activity">
    <reaction evidence="2 5">
        <text>glutathione + H2O = L-cysteinylglycine + L-glutamate</text>
        <dbReference type="Rhea" id="RHEA:28807"/>
        <dbReference type="ChEBI" id="CHEBI:15377"/>
        <dbReference type="ChEBI" id="CHEBI:29985"/>
        <dbReference type="ChEBI" id="CHEBI:57925"/>
        <dbReference type="ChEBI" id="CHEBI:61694"/>
        <dbReference type="EC" id="3.4.19.13"/>
    </reaction>
</comment>